<dbReference type="PROSITE" id="PS50885">
    <property type="entry name" value="HAMP"/>
    <property type="match status" value="1"/>
</dbReference>
<evidence type="ECO:0000313" key="8">
    <source>
        <dbReference type="EMBL" id="PWV97590.1"/>
    </source>
</evidence>
<dbReference type="Pfam" id="PF00015">
    <property type="entry name" value="MCPsignal"/>
    <property type="match status" value="1"/>
</dbReference>
<organism evidence="8 9">
    <name type="scientific">Hoeflea marina</name>
    <dbReference type="NCBI Taxonomy" id="274592"/>
    <lineage>
        <taxon>Bacteria</taxon>
        <taxon>Pseudomonadati</taxon>
        <taxon>Pseudomonadota</taxon>
        <taxon>Alphaproteobacteria</taxon>
        <taxon>Hyphomicrobiales</taxon>
        <taxon>Rhizobiaceae</taxon>
        <taxon>Hoeflea</taxon>
    </lineage>
</organism>
<feature type="transmembrane region" description="Helical" evidence="5">
    <location>
        <begin position="113"/>
        <end position="134"/>
    </location>
</feature>
<dbReference type="GO" id="GO:0006935">
    <property type="term" value="P:chemotaxis"/>
    <property type="evidence" value="ECO:0007669"/>
    <property type="project" value="UniProtKB-KW"/>
</dbReference>
<feature type="transmembrane region" description="Helical" evidence="5">
    <location>
        <begin position="146"/>
        <end position="167"/>
    </location>
</feature>
<accession>A0A317PDX0</accession>
<dbReference type="FunFam" id="1.10.287.950:FF:000001">
    <property type="entry name" value="Methyl-accepting chemotaxis sensory transducer"/>
    <property type="match status" value="1"/>
</dbReference>
<comment type="subcellular location">
    <subcellularLocation>
        <location evidence="1">Membrane</location>
    </subcellularLocation>
</comment>
<dbReference type="RefSeq" id="WP_110033895.1">
    <property type="nucleotide sequence ID" value="NZ_QGTR01000006.1"/>
</dbReference>
<dbReference type="CDD" id="cd11386">
    <property type="entry name" value="MCP_signal"/>
    <property type="match status" value="1"/>
</dbReference>
<keyword evidence="5" id="KW-0812">Transmembrane</keyword>
<evidence type="ECO:0000256" key="4">
    <source>
        <dbReference type="PROSITE-ProRule" id="PRU00284"/>
    </source>
</evidence>
<evidence type="ECO:0000259" key="7">
    <source>
        <dbReference type="PROSITE" id="PS50885"/>
    </source>
</evidence>
<sequence>MTFMESLRIRAGQSIISLLWLNVALLVARAWWGMDADTVVVIGGGAAVALTATLTWWRSPTGTGTRISTGLALAATVALLVYAFTGSPLQIDMHMYFFASLAICAIWVDWRPIVAFAALTAVHHLLLYVVLPHAAFPGTSDFGRVVLHAVILILEAGILVALGHLLARAFSQNDTAIAEARRANIHALEMSQRAEAASAESAAEDARRDAERRLDNEQLQFAIDSLGAGLESLARGDLRYRLDAAFTGSLDKLRTDFNSSMGTLEGVISGVGASSVNMRNGTEGLRLGADRLSQRTEQQAASLEETAAAIGRITETVQSSAERAREAGRLVANANRDAGISAGIVSNAVSAMTDIEGSSHQISQIISVIDGIAFQTNLLALNAGVEAARAGEAGRGFAVVAQEVRELAQRSANAAKEINGLIAKSSSQVSNGVALVNQTGDALRTIGEQINTINAHISAIVETTRDQASAVSEINSSVNEIDRMTQQNAAMAGDTTRSVASLADDAETLVAHLSVFSLSGSHGATAVAPRQPASRAA</sequence>
<name>A0A317PDX0_9HYPH</name>
<evidence type="ECO:0000256" key="5">
    <source>
        <dbReference type="SAM" id="Phobius"/>
    </source>
</evidence>
<dbReference type="Gene3D" id="1.10.287.950">
    <property type="entry name" value="Methyl-accepting chemotaxis protein"/>
    <property type="match status" value="1"/>
</dbReference>
<dbReference type="InterPro" id="IPR004089">
    <property type="entry name" value="MCPsignal_dom"/>
</dbReference>
<keyword evidence="4" id="KW-0807">Transducer</keyword>
<feature type="transmembrane region" description="Helical" evidence="5">
    <location>
        <begin position="12"/>
        <end position="32"/>
    </location>
</feature>
<dbReference type="GO" id="GO:0016020">
    <property type="term" value="C:membrane"/>
    <property type="evidence" value="ECO:0007669"/>
    <property type="project" value="UniProtKB-SubCell"/>
</dbReference>
<reference evidence="8 9" key="1">
    <citation type="submission" date="2018-05" db="EMBL/GenBank/DDBJ databases">
        <title>Genomic Encyclopedia of Type Strains, Phase IV (KMG-IV): sequencing the most valuable type-strain genomes for metagenomic binning, comparative biology and taxonomic classification.</title>
        <authorList>
            <person name="Goeker M."/>
        </authorList>
    </citation>
    <scope>NUCLEOTIDE SEQUENCE [LARGE SCALE GENOMIC DNA]</scope>
    <source>
        <strain evidence="8 9">DSM 16791</strain>
    </source>
</reference>
<dbReference type="PANTHER" id="PTHR43531">
    <property type="entry name" value="PROTEIN ICFG"/>
    <property type="match status" value="1"/>
</dbReference>
<dbReference type="PANTHER" id="PTHR43531:SF11">
    <property type="entry name" value="METHYL-ACCEPTING CHEMOTAXIS PROTEIN 3"/>
    <property type="match status" value="1"/>
</dbReference>
<dbReference type="EMBL" id="QGTR01000006">
    <property type="protein sequence ID" value="PWV97590.1"/>
    <property type="molecule type" value="Genomic_DNA"/>
</dbReference>
<proteinExistence type="inferred from homology"/>
<protein>
    <submittedName>
        <fullName evidence="8">Methyl-accepting chemotaxis protein</fullName>
    </submittedName>
</protein>
<evidence type="ECO:0000256" key="1">
    <source>
        <dbReference type="ARBA" id="ARBA00004370"/>
    </source>
</evidence>
<keyword evidence="9" id="KW-1185">Reference proteome</keyword>
<dbReference type="Proteomes" id="UP000246352">
    <property type="component" value="Unassembled WGS sequence"/>
</dbReference>
<feature type="transmembrane region" description="Helical" evidence="5">
    <location>
        <begin position="91"/>
        <end position="108"/>
    </location>
</feature>
<dbReference type="SUPFAM" id="SSF58104">
    <property type="entry name" value="Methyl-accepting chemotaxis protein (MCP) signaling domain"/>
    <property type="match status" value="1"/>
</dbReference>
<dbReference type="AlphaFoldDB" id="A0A317PDX0"/>
<keyword evidence="5" id="KW-1133">Transmembrane helix</keyword>
<dbReference type="InterPro" id="IPR051310">
    <property type="entry name" value="MCP_chemotaxis"/>
</dbReference>
<evidence type="ECO:0000259" key="6">
    <source>
        <dbReference type="PROSITE" id="PS50111"/>
    </source>
</evidence>
<feature type="transmembrane region" description="Helical" evidence="5">
    <location>
        <begin position="69"/>
        <end position="85"/>
    </location>
</feature>
<evidence type="ECO:0000256" key="3">
    <source>
        <dbReference type="ARBA" id="ARBA00029447"/>
    </source>
</evidence>
<dbReference type="InterPro" id="IPR003660">
    <property type="entry name" value="HAMP_dom"/>
</dbReference>
<dbReference type="GO" id="GO:0007165">
    <property type="term" value="P:signal transduction"/>
    <property type="evidence" value="ECO:0007669"/>
    <property type="project" value="UniProtKB-KW"/>
</dbReference>
<comment type="similarity">
    <text evidence="3">Belongs to the methyl-accepting chemotaxis (MCP) protein family.</text>
</comment>
<gene>
    <name evidence="8" type="ORF">DFR52_106113</name>
</gene>
<keyword evidence="5" id="KW-0472">Membrane</keyword>
<dbReference type="PROSITE" id="PS50111">
    <property type="entry name" value="CHEMOTAXIS_TRANSDUC_2"/>
    <property type="match status" value="1"/>
</dbReference>
<feature type="domain" description="Methyl-accepting transducer" evidence="6">
    <location>
        <begin position="274"/>
        <end position="503"/>
    </location>
</feature>
<comment type="caution">
    <text evidence="8">The sequence shown here is derived from an EMBL/GenBank/DDBJ whole genome shotgun (WGS) entry which is preliminary data.</text>
</comment>
<dbReference type="OrthoDB" id="3289104at2"/>
<feature type="domain" description="HAMP" evidence="7">
    <location>
        <begin position="217"/>
        <end position="269"/>
    </location>
</feature>
<evidence type="ECO:0000313" key="9">
    <source>
        <dbReference type="Proteomes" id="UP000246352"/>
    </source>
</evidence>
<dbReference type="SMART" id="SM00283">
    <property type="entry name" value="MA"/>
    <property type="match status" value="1"/>
</dbReference>
<feature type="transmembrane region" description="Helical" evidence="5">
    <location>
        <begin position="38"/>
        <end position="57"/>
    </location>
</feature>
<evidence type="ECO:0000256" key="2">
    <source>
        <dbReference type="ARBA" id="ARBA00022500"/>
    </source>
</evidence>
<keyword evidence="2" id="KW-0145">Chemotaxis</keyword>